<keyword evidence="2" id="KW-1185">Reference proteome</keyword>
<evidence type="ECO:0000313" key="1">
    <source>
        <dbReference type="EMBL" id="KAJ9111457.1"/>
    </source>
</evidence>
<dbReference type="Proteomes" id="UP001241377">
    <property type="component" value="Unassembled WGS sequence"/>
</dbReference>
<comment type="caution">
    <text evidence="1">The sequence shown here is derived from an EMBL/GenBank/DDBJ whole genome shotgun (WGS) entry which is preliminary data.</text>
</comment>
<reference evidence="1" key="1">
    <citation type="submission" date="2023-04" db="EMBL/GenBank/DDBJ databases">
        <title>Draft Genome sequencing of Naganishia species isolated from polar environments using Oxford Nanopore Technology.</title>
        <authorList>
            <person name="Leo P."/>
            <person name="Venkateswaran K."/>
        </authorList>
    </citation>
    <scope>NUCLEOTIDE SEQUENCE</scope>
    <source>
        <strain evidence="1">MNA-CCFEE 5261</strain>
    </source>
</reference>
<gene>
    <name evidence="1" type="ORF">QFC19_001226</name>
</gene>
<proteinExistence type="predicted"/>
<name>A0ACC2WIJ0_9TREE</name>
<dbReference type="EMBL" id="JASBWR010000008">
    <property type="protein sequence ID" value="KAJ9111457.1"/>
    <property type="molecule type" value="Genomic_DNA"/>
</dbReference>
<accession>A0ACC2WIJ0</accession>
<protein>
    <submittedName>
        <fullName evidence="1">Uncharacterized protein</fullName>
    </submittedName>
</protein>
<evidence type="ECO:0000313" key="2">
    <source>
        <dbReference type="Proteomes" id="UP001241377"/>
    </source>
</evidence>
<organism evidence="1 2">
    <name type="scientific">Naganishia cerealis</name>
    <dbReference type="NCBI Taxonomy" id="610337"/>
    <lineage>
        <taxon>Eukaryota</taxon>
        <taxon>Fungi</taxon>
        <taxon>Dikarya</taxon>
        <taxon>Basidiomycota</taxon>
        <taxon>Agaricomycotina</taxon>
        <taxon>Tremellomycetes</taxon>
        <taxon>Filobasidiales</taxon>
        <taxon>Filobasidiaceae</taxon>
        <taxon>Naganishia</taxon>
    </lineage>
</organism>
<sequence>MAVAVEQKALDMVLDLLGIPVHRFQGRSVTTGATASNIMGLACARDALLLNSPHLPENYTIAENGFPPSIPSPTNPGESFIPPIKVLTVKAHGSILKAAAVTGIGRMNVHEAADASSPNLQDPWSLKFDLGKLARELETAKRIGQGVIVVVTLGEVNTGGFTPDIPVIADLCKAHGAWLHIDAAFGGFAALLPHYKYLSREMEMADSLTLDAHKWLNGPRLACRFAKSSRLRDREFKEVPGVAAVRRIARTGQKRVYWCVISGTFAHKRAERHS</sequence>